<keyword evidence="3" id="KW-1185">Reference proteome</keyword>
<reference evidence="2 3" key="1">
    <citation type="submission" date="2014-04" db="EMBL/GenBank/DDBJ databases">
        <title>Evolutionary Origins and Diversification of the Mycorrhizal Mutualists.</title>
        <authorList>
            <consortium name="DOE Joint Genome Institute"/>
            <consortium name="Mycorrhizal Genomics Consortium"/>
            <person name="Kohler A."/>
            <person name="Kuo A."/>
            <person name="Nagy L.G."/>
            <person name="Floudas D."/>
            <person name="Copeland A."/>
            <person name="Barry K.W."/>
            <person name="Cichocki N."/>
            <person name="Veneault-Fourrey C."/>
            <person name="LaButti K."/>
            <person name="Lindquist E.A."/>
            <person name="Lipzen A."/>
            <person name="Lundell T."/>
            <person name="Morin E."/>
            <person name="Murat C."/>
            <person name="Riley R."/>
            <person name="Ohm R."/>
            <person name="Sun H."/>
            <person name="Tunlid A."/>
            <person name="Henrissat B."/>
            <person name="Grigoriev I.V."/>
            <person name="Hibbett D.S."/>
            <person name="Martin F."/>
        </authorList>
    </citation>
    <scope>NUCLEOTIDE SEQUENCE [LARGE SCALE GENOMIC DNA]</scope>
    <source>
        <strain evidence="2 3">FD-317 M1</strain>
    </source>
</reference>
<protein>
    <submittedName>
        <fullName evidence="2">Uncharacterized protein</fullName>
    </submittedName>
</protein>
<dbReference type="Proteomes" id="UP000053593">
    <property type="component" value="Unassembled WGS sequence"/>
</dbReference>
<keyword evidence="1" id="KW-0472">Membrane</keyword>
<dbReference type="EMBL" id="KN834771">
    <property type="protein sequence ID" value="KIK61389.1"/>
    <property type="molecule type" value="Genomic_DNA"/>
</dbReference>
<sequence>MPQSNPFVRYAPRTRAEQYWAARALTAETLLAARKEHYEDVKSMTFVHETKRVNEIAQLTNMYDARQMKLERLLAILLGAFLIFSFSIFVSQISLAHTGGGGGKKDSWAHFTIPILSPFASVVEHESSVIGSKTIVGISLVIAGLVYLLLRHWMTRSQR</sequence>
<evidence type="ECO:0000313" key="3">
    <source>
        <dbReference type="Proteomes" id="UP000053593"/>
    </source>
</evidence>
<evidence type="ECO:0000256" key="1">
    <source>
        <dbReference type="SAM" id="Phobius"/>
    </source>
</evidence>
<gene>
    <name evidence="2" type="ORF">GYMLUDRAFT_166441</name>
</gene>
<accession>A0A0D0CFM2</accession>
<organism evidence="2 3">
    <name type="scientific">Collybiopsis luxurians FD-317 M1</name>
    <dbReference type="NCBI Taxonomy" id="944289"/>
    <lineage>
        <taxon>Eukaryota</taxon>
        <taxon>Fungi</taxon>
        <taxon>Dikarya</taxon>
        <taxon>Basidiomycota</taxon>
        <taxon>Agaricomycotina</taxon>
        <taxon>Agaricomycetes</taxon>
        <taxon>Agaricomycetidae</taxon>
        <taxon>Agaricales</taxon>
        <taxon>Marasmiineae</taxon>
        <taxon>Omphalotaceae</taxon>
        <taxon>Collybiopsis</taxon>
        <taxon>Collybiopsis luxurians</taxon>
    </lineage>
</organism>
<proteinExistence type="predicted"/>
<name>A0A0D0CFM2_9AGAR</name>
<dbReference type="HOGENOM" id="CLU_099959_0_0_1"/>
<feature type="transmembrane region" description="Helical" evidence="1">
    <location>
        <begin position="130"/>
        <end position="150"/>
    </location>
</feature>
<dbReference type="OrthoDB" id="3265172at2759"/>
<feature type="transmembrane region" description="Helical" evidence="1">
    <location>
        <begin position="73"/>
        <end position="95"/>
    </location>
</feature>
<keyword evidence="1" id="KW-0812">Transmembrane</keyword>
<evidence type="ECO:0000313" key="2">
    <source>
        <dbReference type="EMBL" id="KIK61389.1"/>
    </source>
</evidence>
<dbReference type="AlphaFoldDB" id="A0A0D0CFM2"/>
<keyword evidence="1" id="KW-1133">Transmembrane helix</keyword>